<evidence type="ECO:0000313" key="1">
    <source>
        <dbReference type="EMBL" id="ATL69293.1"/>
    </source>
</evidence>
<name>A0A291RNZ7_9NOCA</name>
<dbReference type="NCBIfam" id="NF047509">
    <property type="entry name" value="Rv3131_FMN_oxido"/>
    <property type="match status" value="1"/>
</dbReference>
<accession>A0A291RNZ7</accession>
<dbReference type="AlphaFoldDB" id="A0A291RNZ7"/>
<reference evidence="1 2" key="1">
    <citation type="submission" date="2017-10" db="EMBL/GenBank/DDBJ databases">
        <title>Comparative genomics between pathogenic Norcardia.</title>
        <authorList>
            <person name="Zeng L."/>
        </authorList>
    </citation>
    <scope>NUCLEOTIDE SEQUENCE [LARGE SCALE GENOMIC DNA]</scope>
    <source>
        <strain evidence="1 2">NC_YFY_NT001</strain>
    </source>
</reference>
<dbReference type="InterPro" id="IPR050627">
    <property type="entry name" value="Nitroreductase/BluB"/>
</dbReference>
<dbReference type="GO" id="GO:0016491">
    <property type="term" value="F:oxidoreductase activity"/>
    <property type="evidence" value="ECO:0007669"/>
    <property type="project" value="InterPro"/>
</dbReference>
<protein>
    <submittedName>
        <fullName evidence="1">NAD(P)H nitroreductase</fullName>
    </submittedName>
</protein>
<evidence type="ECO:0000313" key="2">
    <source>
        <dbReference type="Proteomes" id="UP000221961"/>
    </source>
</evidence>
<dbReference type="SUPFAM" id="SSF55469">
    <property type="entry name" value="FMN-dependent nitroreductase-like"/>
    <property type="match status" value="1"/>
</dbReference>
<dbReference type="GeneID" id="88360970"/>
<dbReference type="Proteomes" id="UP000221961">
    <property type="component" value="Chromosome"/>
</dbReference>
<organism evidence="1 2">
    <name type="scientific">Nocardia terpenica</name>
    <dbReference type="NCBI Taxonomy" id="455432"/>
    <lineage>
        <taxon>Bacteria</taxon>
        <taxon>Bacillati</taxon>
        <taxon>Actinomycetota</taxon>
        <taxon>Actinomycetes</taxon>
        <taxon>Mycobacteriales</taxon>
        <taxon>Nocardiaceae</taxon>
        <taxon>Nocardia</taxon>
    </lineage>
</organism>
<dbReference type="PANTHER" id="PTHR23026:SF123">
    <property type="entry name" value="NAD(P)H NITROREDUCTASE RV3131-RELATED"/>
    <property type="match status" value="1"/>
</dbReference>
<dbReference type="EMBL" id="CP023778">
    <property type="protein sequence ID" value="ATL69293.1"/>
    <property type="molecule type" value="Genomic_DNA"/>
</dbReference>
<gene>
    <name evidence="1" type="ORF">CRH09_27075</name>
</gene>
<dbReference type="RefSeq" id="WP_098696327.1">
    <property type="nucleotide sequence ID" value="NZ_CP023778.1"/>
</dbReference>
<sequence length="337" mass="37452">MTSVPPGDVIERAVRSAGRAPSLHNAQPWRWVFEEDRLRLYAVRERMLPGADTTGRQMILGCGIALDHLRVASAALGWRTLVAYLPDPNRRDHLATVRFMPARVVTGIDRERAEAIEQRRTDRLPFGAPPHWDDTAAVLGTVLDLRDAVLTVLDENCRPALAHASQLTRALRRFDSEYQIELHWWTGHFNDTEGVPPTALPTADEQRRVPVGRAFPTAHGGTRRPQIETDRSRLLVLSTPTDSYLDLLRCGAALSTLLLECTRSGYATCPLTHLTEFPRSRTVVRNLIRAVGLPQVLVRVGTAPASADRPPSTPRLPLADILRITERPSDDEPAHAV</sequence>
<dbReference type="InterPro" id="IPR000415">
    <property type="entry name" value="Nitroreductase-like"/>
</dbReference>
<dbReference type="KEGG" id="ntp:CRH09_27075"/>
<proteinExistence type="predicted"/>
<dbReference type="Gene3D" id="3.40.109.10">
    <property type="entry name" value="NADH Oxidase"/>
    <property type="match status" value="1"/>
</dbReference>
<dbReference type="PANTHER" id="PTHR23026">
    <property type="entry name" value="NADPH NITROREDUCTASE"/>
    <property type="match status" value="1"/>
</dbReference>